<accession>A0A409XGP8</accession>
<dbReference type="EMBL" id="NHYD01001774">
    <property type="protein sequence ID" value="PPQ89919.1"/>
    <property type="molecule type" value="Genomic_DNA"/>
</dbReference>
<keyword evidence="1" id="KW-1133">Transmembrane helix</keyword>
<reference evidence="2 3" key="1">
    <citation type="journal article" date="2018" name="Evol. Lett.">
        <title>Horizontal gene cluster transfer increased hallucinogenic mushroom diversity.</title>
        <authorList>
            <person name="Reynolds H.T."/>
            <person name="Vijayakumar V."/>
            <person name="Gluck-Thaler E."/>
            <person name="Korotkin H.B."/>
            <person name="Matheny P.B."/>
            <person name="Slot J.C."/>
        </authorList>
    </citation>
    <scope>NUCLEOTIDE SEQUENCE [LARGE SCALE GENOMIC DNA]</scope>
    <source>
        <strain evidence="2 3">2631</strain>
    </source>
</reference>
<comment type="caution">
    <text evidence="2">The sequence shown here is derived from an EMBL/GenBank/DDBJ whole genome shotgun (WGS) entry which is preliminary data.</text>
</comment>
<organism evidence="2 3">
    <name type="scientific">Psilocybe cyanescens</name>
    <dbReference type="NCBI Taxonomy" id="93625"/>
    <lineage>
        <taxon>Eukaryota</taxon>
        <taxon>Fungi</taxon>
        <taxon>Dikarya</taxon>
        <taxon>Basidiomycota</taxon>
        <taxon>Agaricomycotina</taxon>
        <taxon>Agaricomycetes</taxon>
        <taxon>Agaricomycetidae</taxon>
        <taxon>Agaricales</taxon>
        <taxon>Agaricineae</taxon>
        <taxon>Strophariaceae</taxon>
        <taxon>Psilocybe</taxon>
    </lineage>
</organism>
<name>A0A409XGP8_PSICY</name>
<dbReference type="InParanoid" id="A0A409XGP8"/>
<evidence type="ECO:0000256" key="1">
    <source>
        <dbReference type="SAM" id="Phobius"/>
    </source>
</evidence>
<evidence type="ECO:0000313" key="2">
    <source>
        <dbReference type="EMBL" id="PPQ89919.1"/>
    </source>
</evidence>
<evidence type="ECO:0000313" key="3">
    <source>
        <dbReference type="Proteomes" id="UP000283269"/>
    </source>
</evidence>
<gene>
    <name evidence="2" type="ORF">CVT25_009711</name>
</gene>
<feature type="transmembrane region" description="Helical" evidence="1">
    <location>
        <begin position="179"/>
        <end position="199"/>
    </location>
</feature>
<keyword evidence="1" id="KW-0812">Transmembrane</keyword>
<feature type="transmembrane region" description="Helical" evidence="1">
    <location>
        <begin position="85"/>
        <end position="108"/>
    </location>
</feature>
<dbReference type="AlphaFoldDB" id="A0A409XGP8"/>
<protein>
    <submittedName>
        <fullName evidence="2">Uncharacterized protein</fullName>
    </submittedName>
</protein>
<keyword evidence="1" id="KW-0472">Membrane</keyword>
<feature type="transmembrane region" description="Helical" evidence="1">
    <location>
        <begin position="120"/>
        <end position="144"/>
    </location>
</feature>
<dbReference type="Proteomes" id="UP000283269">
    <property type="component" value="Unassembled WGS sequence"/>
</dbReference>
<dbReference type="OrthoDB" id="3596006at2759"/>
<keyword evidence="3" id="KW-1185">Reference proteome</keyword>
<proteinExistence type="predicted"/>
<feature type="transmembrane region" description="Helical" evidence="1">
    <location>
        <begin position="34"/>
        <end position="58"/>
    </location>
</feature>
<sequence length="251" mass="28035">MKLFSKVDHPEIAWQAFSRKAMFDPRWYLRPQRLVMYQATTLISMAAQGAATYCMFKYKFLRQNINNLSMHTAHVHNVDIRATTILSMIFPALLGLVMNVAYFALLFYPGRKFSSRYNAIMGWLMAGVTIGMTATTLVSTVIVATHSASISGVDEATAQQLTDLYFRPPLKYQTWGQNIAWVVLMWITLALNFASAILMKVSSSHDSREGSNLIASVREDRTNGAVTIVPVPKEGMTSKVNVEEKVAPEGV</sequence>